<gene>
    <name evidence="1" type="ORF">GTZ99_15280</name>
</gene>
<organism evidence="1 2">
    <name type="scientific">Novosphingobium ovatum</name>
    <dbReference type="NCBI Taxonomy" id="1908523"/>
    <lineage>
        <taxon>Bacteria</taxon>
        <taxon>Pseudomonadati</taxon>
        <taxon>Pseudomonadota</taxon>
        <taxon>Alphaproteobacteria</taxon>
        <taxon>Sphingomonadales</taxon>
        <taxon>Sphingomonadaceae</taxon>
        <taxon>Novosphingobium</taxon>
    </lineage>
</organism>
<dbReference type="Proteomes" id="UP000753724">
    <property type="component" value="Unassembled WGS sequence"/>
</dbReference>
<dbReference type="EMBL" id="JAAAPO010000007">
    <property type="protein sequence ID" value="NBC37916.1"/>
    <property type="molecule type" value="Genomic_DNA"/>
</dbReference>
<dbReference type="RefSeq" id="WP_161720444.1">
    <property type="nucleotide sequence ID" value="NZ_JAAAPO010000007.1"/>
</dbReference>
<proteinExistence type="predicted"/>
<name>A0ABW9XHD8_9SPHN</name>
<sequence>MGGIGSGRHGGRPTAESSLKIDLAWMARRGWVKQGQRWHGTLAWTCGGEPSGSIGYVTILDEPGQERLELSYVRGPDHARENVQQTIRLTATTPRYGGKRFASRQSWRLGSAFNIWAPNQTYR</sequence>
<protein>
    <submittedName>
        <fullName evidence="1">Uncharacterized protein</fullName>
    </submittedName>
</protein>
<accession>A0ABW9XHD8</accession>
<evidence type="ECO:0000313" key="2">
    <source>
        <dbReference type="Proteomes" id="UP000753724"/>
    </source>
</evidence>
<keyword evidence="2" id="KW-1185">Reference proteome</keyword>
<evidence type="ECO:0000313" key="1">
    <source>
        <dbReference type="EMBL" id="NBC37916.1"/>
    </source>
</evidence>
<comment type="caution">
    <text evidence="1">The sequence shown here is derived from an EMBL/GenBank/DDBJ whole genome shotgun (WGS) entry which is preliminary data.</text>
</comment>
<reference evidence="2" key="1">
    <citation type="submission" date="2020-01" db="EMBL/GenBank/DDBJ databases">
        <title>Sphingomonas sp. strain CSW-10.</title>
        <authorList>
            <person name="Chen W.-M."/>
        </authorList>
    </citation>
    <scope>NUCLEOTIDE SEQUENCE [LARGE SCALE GENOMIC DNA]</scope>
    <source>
        <strain evidence="2">FSY-8</strain>
    </source>
</reference>